<keyword evidence="3" id="KW-1185">Reference proteome</keyword>
<dbReference type="EMBL" id="PJQY01000227">
    <property type="protein sequence ID" value="PQQ15420.1"/>
    <property type="molecule type" value="Genomic_DNA"/>
</dbReference>
<protein>
    <submittedName>
        <fullName evidence="2">Uncharacterized protein</fullName>
    </submittedName>
</protein>
<feature type="region of interest" description="Disordered" evidence="1">
    <location>
        <begin position="35"/>
        <end position="58"/>
    </location>
</feature>
<dbReference type="AlphaFoldDB" id="A0A314Z9N2"/>
<comment type="caution">
    <text evidence="2">The sequence shown here is derived from an EMBL/GenBank/DDBJ whole genome shotgun (WGS) entry which is preliminary data.</text>
</comment>
<evidence type="ECO:0000256" key="1">
    <source>
        <dbReference type="SAM" id="MobiDB-lite"/>
    </source>
</evidence>
<proteinExistence type="predicted"/>
<organism evidence="2 3">
    <name type="scientific">Prunus yedoensis var. nudiflora</name>
    <dbReference type="NCBI Taxonomy" id="2094558"/>
    <lineage>
        <taxon>Eukaryota</taxon>
        <taxon>Viridiplantae</taxon>
        <taxon>Streptophyta</taxon>
        <taxon>Embryophyta</taxon>
        <taxon>Tracheophyta</taxon>
        <taxon>Spermatophyta</taxon>
        <taxon>Magnoliopsida</taxon>
        <taxon>eudicotyledons</taxon>
        <taxon>Gunneridae</taxon>
        <taxon>Pentapetalae</taxon>
        <taxon>rosids</taxon>
        <taxon>fabids</taxon>
        <taxon>Rosales</taxon>
        <taxon>Rosaceae</taxon>
        <taxon>Amygdaloideae</taxon>
        <taxon>Amygdaleae</taxon>
        <taxon>Prunus</taxon>
    </lineage>
</organism>
<name>A0A314Z9N2_PRUYE</name>
<evidence type="ECO:0000313" key="2">
    <source>
        <dbReference type="EMBL" id="PQQ15420.1"/>
    </source>
</evidence>
<gene>
    <name evidence="2" type="ORF">Pyn_28813</name>
</gene>
<dbReference type="Proteomes" id="UP000250321">
    <property type="component" value="Unassembled WGS sequence"/>
</dbReference>
<evidence type="ECO:0000313" key="3">
    <source>
        <dbReference type="Proteomes" id="UP000250321"/>
    </source>
</evidence>
<accession>A0A314Z9N2</accession>
<reference evidence="2 3" key="1">
    <citation type="submission" date="2018-02" db="EMBL/GenBank/DDBJ databases">
        <title>Draft genome of wild Prunus yedoensis var. nudiflora.</title>
        <authorList>
            <person name="Baek S."/>
            <person name="Kim J.-H."/>
            <person name="Choi K."/>
            <person name="Kim G.-B."/>
            <person name="Cho A."/>
            <person name="Jang H."/>
            <person name="Shin C.-H."/>
            <person name="Yu H.-J."/>
            <person name="Mun J.-H."/>
        </authorList>
    </citation>
    <scope>NUCLEOTIDE SEQUENCE [LARGE SCALE GENOMIC DNA]</scope>
    <source>
        <strain evidence="3">cv. Jeju island</strain>
        <tissue evidence="2">Leaf</tissue>
    </source>
</reference>
<sequence length="78" mass="8653">MELKSGSGPNRPKPLSFLRASDSIEFIGIDERRKRGLKNSGYTSERRDDGAEYGLPSTNTCKDLLSVDELSGRMTSEK</sequence>